<reference evidence="1 2" key="1">
    <citation type="submission" date="2019-01" db="EMBL/GenBank/DDBJ databases">
        <title>Sequencing of cultivated peanut Arachis hypogaea provides insights into genome evolution and oil improvement.</title>
        <authorList>
            <person name="Chen X."/>
        </authorList>
    </citation>
    <scope>NUCLEOTIDE SEQUENCE [LARGE SCALE GENOMIC DNA]</scope>
    <source>
        <strain evidence="2">cv. Fuhuasheng</strain>
        <tissue evidence="1">Leaves</tissue>
    </source>
</reference>
<gene>
    <name evidence="1" type="ORF">Ahy_B06g082497</name>
</gene>
<proteinExistence type="predicted"/>
<dbReference type="AlphaFoldDB" id="A0A444YNP4"/>
<comment type="caution">
    <text evidence="1">The sequence shown here is derived from an EMBL/GenBank/DDBJ whole genome shotgun (WGS) entry which is preliminary data.</text>
</comment>
<name>A0A444YNP4_ARAHY</name>
<dbReference type="EMBL" id="SDMP01000016">
    <property type="protein sequence ID" value="RYR03508.1"/>
    <property type="molecule type" value="Genomic_DNA"/>
</dbReference>
<dbReference type="Proteomes" id="UP000289738">
    <property type="component" value="Chromosome B06"/>
</dbReference>
<evidence type="ECO:0000313" key="1">
    <source>
        <dbReference type="EMBL" id="RYR03508.1"/>
    </source>
</evidence>
<accession>A0A444YNP4</accession>
<sequence length="92" mass="10423">MGSPVANSPPNRVIAVYRDQRIIGANCKVIDGEVDIWEQRRVFGSRAKNLKDLMLAEEAPTPLQFSKKRSRSGSLKIVKRDSYSLHSCLFQF</sequence>
<keyword evidence="2" id="KW-1185">Reference proteome</keyword>
<organism evidence="1 2">
    <name type="scientific">Arachis hypogaea</name>
    <name type="common">Peanut</name>
    <dbReference type="NCBI Taxonomy" id="3818"/>
    <lineage>
        <taxon>Eukaryota</taxon>
        <taxon>Viridiplantae</taxon>
        <taxon>Streptophyta</taxon>
        <taxon>Embryophyta</taxon>
        <taxon>Tracheophyta</taxon>
        <taxon>Spermatophyta</taxon>
        <taxon>Magnoliopsida</taxon>
        <taxon>eudicotyledons</taxon>
        <taxon>Gunneridae</taxon>
        <taxon>Pentapetalae</taxon>
        <taxon>rosids</taxon>
        <taxon>fabids</taxon>
        <taxon>Fabales</taxon>
        <taxon>Fabaceae</taxon>
        <taxon>Papilionoideae</taxon>
        <taxon>50 kb inversion clade</taxon>
        <taxon>dalbergioids sensu lato</taxon>
        <taxon>Dalbergieae</taxon>
        <taxon>Pterocarpus clade</taxon>
        <taxon>Arachis</taxon>
    </lineage>
</organism>
<protein>
    <submittedName>
        <fullName evidence="1">Uncharacterized protein</fullName>
    </submittedName>
</protein>
<evidence type="ECO:0000313" key="2">
    <source>
        <dbReference type="Proteomes" id="UP000289738"/>
    </source>
</evidence>